<feature type="domain" description="Homeobox" evidence="7">
    <location>
        <begin position="204"/>
        <end position="264"/>
    </location>
</feature>
<evidence type="ECO:0000256" key="3">
    <source>
        <dbReference type="ARBA" id="ARBA00023155"/>
    </source>
</evidence>
<organism evidence="8 9">
    <name type="scientific">Varroa destructor</name>
    <name type="common">Honeybee mite</name>
    <dbReference type="NCBI Taxonomy" id="109461"/>
    <lineage>
        <taxon>Eukaryota</taxon>
        <taxon>Metazoa</taxon>
        <taxon>Ecdysozoa</taxon>
        <taxon>Arthropoda</taxon>
        <taxon>Chelicerata</taxon>
        <taxon>Arachnida</taxon>
        <taxon>Acari</taxon>
        <taxon>Parasitiformes</taxon>
        <taxon>Mesostigmata</taxon>
        <taxon>Gamasina</taxon>
        <taxon>Dermanyssoidea</taxon>
        <taxon>Varroidae</taxon>
        <taxon>Varroa</taxon>
    </lineage>
</organism>
<proteinExistence type="predicted"/>
<evidence type="ECO:0000256" key="1">
    <source>
        <dbReference type="ARBA" id="ARBA00004123"/>
    </source>
</evidence>
<comment type="subcellular location">
    <subcellularLocation>
        <location evidence="1 5 6">Nucleus</location>
    </subcellularLocation>
</comment>
<dbReference type="Pfam" id="PF00046">
    <property type="entry name" value="Homeodomain"/>
    <property type="match status" value="1"/>
</dbReference>
<dbReference type="InterPro" id="IPR009057">
    <property type="entry name" value="Homeodomain-like_sf"/>
</dbReference>
<dbReference type="InterPro" id="IPR020479">
    <property type="entry name" value="HD_metazoa"/>
</dbReference>
<dbReference type="InterPro" id="IPR017970">
    <property type="entry name" value="Homeobox_CS"/>
</dbReference>
<dbReference type="SUPFAM" id="SSF46689">
    <property type="entry name" value="Homeodomain-like"/>
    <property type="match status" value="1"/>
</dbReference>
<dbReference type="PANTHER" id="PTHR24333">
    <property type="entry name" value="HOMEO BOX HB9 LIKE A-RELATED"/>
    <property type="match status" value="1"/>
</dbReference>
<protein>
    <recommendedName>
        <fullName evidence="7">Homeobox domain-containing protein</fullName>
    </recommendedName>
</protein>
<dbReference type="RefSeq" id="XP_022653499.1">
    <property type="nucleotide sequence ID" value="XM_022797764.1"/>
</dbReference>
<dbReference type="Proteomes" id="UP000594260">
    <property type="component" value="Unplaced"/>
</dbReference>
<evidence type="ECO:0000313" key="8">
    <source>
        <dbReference type="EnsemblMetazoa" id="XP_022653499"/>
    </source>
</evidence>
<dbReference type="GO" id="GO:0005634">
    <property type="term" value="C:nucleus"/>
    <property type="evidence" value="ECO:0007669"/>
    <property type="project" value="UniProtKB-SubCell"/>
</dbReference>
<feature type="DNA-binding region" description="Homeobox" evidence="5">
    <location>
        <begin position="206"/>
        <end position="265"/>
    </location>
</feature>
<dbReference type="InterPro" id="IPR050848">
    <property type="entry name" value="Homeobox_TF"/>
</dbReference>
<dbReference type="Gene3D" id="1.10.10.60">
    <property type="entry name" value="Homeodomain-like"/>
    <property type="match status" value="1"/>
</dbReference>
<dbReference type="OrthoDB" id="6159439at2759"/>
<dbReference type="AlphaFoldDB" id="A0A7M7JPB0"/>
<dbReference type="PRINTS" id="PR00024">
    <property type="entry name" value="HOMEOBOX"/>
</dbReference>
<name>A0A7M7JPB0_VARDE</name>
<keyword evidence="4 5" id="KW-0539">Nucleus</keyword>
<dbReference type="PROSITE" id="PS00027">
    <property type="entry name" value="HOMEOBOX_1"/>
    <property type="match status" value="1"/>
</dbReference>
<keyword evidence="2 5" id="KW-0238">DNA-binding</keyword>
<dbReference type="KEGG" id="vde:111247149"/>
<dbReference type="PANTHER" id="PTHR24333:SF5">
    <property type="entry name" value="VENT HOMEOBOX"/>
    <property type="match status" value="1"/>
</dbReference>
<dbReference type="InterPro" id="IPR001356">
    <property type="entry name" value="HD"/>
</dbReference>
<dbReference type="EnsemblMetazoa" id="XM_022797764">
    <property type="protein sequence ID" value="XP_022653499"/>
    <property type="gene ID" value="LOC111247149"/>
</dbReference>
<dbReference type="CDD" id="cd00086">
    <property type="entry name" value="homeodomain"/>
    <property type="match status" value="1"/>
</dbReference>
<evidence type="ECO:0000313" key="9">
    <source>
        <dbReference type="Proteomes" id="UP000594260"/>
    </source>
</evidence>
<keyword evidence="9" id="KW-1185">Reference proteome</keyword>
<evidence type="ECO:0000259" key="7">
    <source>
        <dbReference type="PROSITE" id="PS50071"/>
    </source>
</evidence>
<dbReference type="GO" id="GO:0000981">
    <property type="term" value="F:DNA-binding transcription factor activity, RNA polymerase II-specific"/>
    <property type="evidence" value="ECO:0007669"/>
    <property type="project" value="InterPro"/>
</dbReference>
<dbReference type="GO" id="GO:0003677">
    <property type="term" value="F:DNA binding"/>
    <property type="evidence" value="ECO:0007669"/>
    <property type="project" value="UniProtKB-UniRule"/>
</dbReference>
<dbReference type="InParanoid" id="A0A7M7JPB0"/>
<dbReference type="PROSITE" id="PS50071">
    <property type="entry name" value="HOMEOBOX_2"/>
    <property type="match status" value="1"/>
</dbReference>
<accession>A0A7M7JPB0</accession>
<keyword evidence="3 5" id="KW-0371">Homeobox</keyword>
<evidence type="ECO:0000256" key="6">
    <source>
        <dbReference type="RuleBase" id="RU000682"/>
    </source>
</evidence>
<dbReference type="SMART" id="SM00389">
    <property type="entry name" value="HOX"/>
    <property type="match status" value="1"/>
</dbReference>
<sequence>MQPESTLSLNMEWLGYDAIRLTRKEETISQRSHRDEYRANGDETHADLEDQQAAFRDEWYTNAGQLEGILSQLDSQLENGQLFANINTLSETDADSICVVINSSLQQNQQEVSQSARPTIANGFLAADVAVSYTQVMSTVETAMTDKNTESFGDFSETGRYLQNVPHTSTQANINGQTISESDKLVLISGLKERDQPSSNESGRLTRKERTAFTKRQLSALEEEFTRHNYLTRMRRYEIAHSLQLTERQVKVWFQNRRMKWKRNKGTQMCRERPIGILPQRTALTLGPSVQWQSIQQATPHLQINNTRPT</sequence>
<evidence type="ECO:0000256" key="5">
    <source>
        <dbReference type="PROSITE-ProRule" id="PRU00108"/>
    </source>
</evidence>
<evidence type="ECO:0000256" key="2">
    <source>
        <dbReference type="ARBA" id="ARBA00023125"/>
    </source>
</evidence>
<evidence type="ECO:0000256" key="4">
    <source>
        <dbReference type="ARBA" id="ARBA00023242"/>
    </source>
</evidence>
<reference evidence="8" key="1">
    <citation type="submission" date="2021-01" db="UniProtKB">
        <authorList>
            <consortium name="EnsemblMetazoa"/>
        </authorList>
    </citation>
    <scope>IDENTIFICATION</scope>
</reference>
<dbReference type="GeneID" id="111247149"/>